<feature type="domain" description="Sigma 54 modulation/S30EA ribosomal protein C-terminal" evidence="2">
    <location>
        <begin position="134"/>
        <end position="187"/>
    </location>
</feature>
<evidence type="ECO:0000313" key="3">
    <source>
        <dbReference type="EMBL" id="MCA9377043.1"/>
    </source>
</evidence>
<evidence type="ECO:0000256" key="1">
    <source>
        <dbReference type="ARBA" id="ARBA00022845"/>
    </source>
</evidence>
<gene>
    <name evidence="3" type="primary">raiA</name>
    <name evidence="3" type="ORF">KC685_03930</name>
</gene>
<dbReference type="GO" id="GO:0045900">
    <property type="term" value="P:negative regulation of translational elongation"/>
    <property type="evidence" value="ECO:0007669"/>
    <property type="project" value="TreeGrafter"/>
</dbReference>
<reference evidence="3" key="1">
    <citation type="submission" date="2020-04" db="EMBL/GenBank/DDBJ databases">
        <authorList>
            <person name="Zhang T."/>
        </authorList>
    </citation>
    <scope>NUCLEOTIDE SEQUENCE</scope>
    <source>
        <strain evidence="3">HKST-UBA17</strain>
    </source>
</reference>
<keyword evidence="1" id="KW-0810">Translation regulation</keyword>
<reference evidence="3" key="2">
    <citation type="journal article" date="2021" name="Microbiome">
        <title>Successional dynamics and alternative stable states in a saline activated sludge microbial community over 9 years.</title>
        <authorList>
            <person name="Wang Y."/>
            <person name="Ye J."/>
            <person name="Ju F."/>
            <person name="Liu L."/>
            <person name="Boyd J.A."/>
            <person name="Deng Y."/>
            <person name="Parks D.H."/>
            <person name="Jiang X."/>
            <person name="Yin X."/>
            <person name="Woodcroft B.J."/>
            <person name="Tyson G.W."/>
            <person name="Hugenholtz P."/>
            <person name="Polz M.F."/>
            <person name="Zhang T."/>
        </authorList>
    </citation>
    <scope>NUCLEOTIDE SEQUENCE</scope>
    <source>
        <strain evidence="3">HKST-UBA17</strain>
    </source>
</reference>
<dbReference type="SUPFAM" id="SSF69754">
    <property type="entry name" value="Ribosome binding protein Y (YfiA homologue)"/>
    <property type="match status" value="1"/>
</dbReference>
<dbReference type="Pfam" id="PF02482">
    <property type="entry name" value="Ribosomal_S30AE"/>
    <property type="match status" value="1"/>
</dbReference>
<dbReference type="InterPro" id="IPR050574">
    <property type="entry name" value="HPF/YfiA_ribosome-assoc"/>
</dbReference>
<dbReference type="GO" id="GO:0043024">
    <property type="term" value="F:ribosomal small subunit binding"/>
    <property type="evidence" value="ECO:0007669"/>
    <property type="project" value="TreeGrafter"/>
</dbReference>
<sequence length="194" mass="22812">MEEKFKITFSGMDATEPLRRYALEKFTKHQHLVDHIINADVVMTQHVTHRGVSKDFEITINVAVPKGMIHVQERGEDMYALIDTSSDILSRRLKRYHEKLSQWEGERPWKTIELQKEEDYQTEGDVSNYADYVPTIVERKTMEYMSPMAEAEAIERMELSDRDQILFKNIASGKYCMIYKRRRGGYAIVEPEDQ</sequence>
<accession>A0A955KXG2</accession>
<dbReference type="InterPro" id="IPR038416">
    <property type="entry name" value="Ribosom_S30AE_C_sf"/>
</dbReference>
<evidence type="ECO:0000313" key="4">
    <source>
        <dbReference type="Proteomes" id="UP000741282"/>
    </source>
</evidence>
<evidence type="ECO:0000259" key="2">
    <source>
        <dbReference type="Pfam" id="PF16321"/>
    </source>
</evidence>
<dbReference type="NCBIfam" id="TIGR00741">
    <property type="entry name" value="yfiA"/>
    <property type="match status" value="1"/>
</dbReference>
<dbReference type="Proteomes" id="UP000741282">
    <property type="component" value="Unassembled WGS sequence"/>
</dbReference>
<dbReference type="Gene3D" id="3.30.505.50">
    <property type="entry name" value="Sigma 54 modulation/S30EA ribosomal protein, C-terminal domain"/>
    <property type="match status" value="1"/>
</dbReference>
<name>A0A955KXG2_9BACT</name>
<comment type="caution">
    <text evidence="3">The sequence shown here is derived from an EMBL/GenBank/DDBJ whole genome shotgun (WGS) entry which is preliminary data.</text>
</comment>
<dbReference type="Gene3D" id="3.30.160.100">
    <property type="entry name" value="Ribosome hibernation promotion factor-like"/>
    <property type="match status" value="1"/>
</dbReference>
<dbReference type="InterPro" id="IPR036567">
    <property type="entry name" value="RHF-like"/>
</dbReference>
<dbReference type="EMBL" id="JAGQLN010000015">
    <property type="protein sequence ID" value="MCA9377043.1"/>
    <property type="molecule type" value="Genomic_DNA"/>
</dbReference>
<dbReference type="InterPro" id="IPR032528">
    <property type="entry name" value="Ribosom_S30AE_C"/>
</dbReference>
<dbReference type="Pfam" id="PF16321">
    <property type="entry name" value="Ribosom_S30AE_C"/>
    <property type="match status" value="1"/>
</dbReference>
<dbReference type="PANTHER" id="PTHR33231">
    <property type="entry name" value="30S RIBOSOMAL PROTEIN"/>
    <property type="match status" value="1"/>
</dbReference>
<proteinExistence type="predicted"/>
<organism evidence="3 4">
    <name type="scientific">Candidatus Dojkabacteria bacterium</name>
    <dbReference type="NCBI Taxonomy" id="2099670"/>
    <lineage>
        <taxon>Bacteria</taxon>
        <taxon>Candidatus Dojkabacteria</taxon>
    </lineage>
</organism>
<dbReference type="GO" id="GO:0022627">
    <property type="term" value="C:cytosolic small ribosomal subunit"/>
    <property type="evidence" value="ECO:0007669"/>
    <property type="project" value="TreeGrafter"/>
</dbReference>
<dbReference type="InterPro" id="IPR003489">
    <property type="entry name" value="RHF/RaiA"/>
</dbReference>
<dbReference type="AlphaFoldDB" id="A0A955KXG2"/>
<protein>
    <submittedName>
        <fullName evidence="3">Ribosome-associated translation inhibitor RaiA</fullName>
    </submittedName>
</protein>
<dbReference type="PANTHER" id="PTHR33231:SF1">
    <property type="entry name" value="30S RIBOSOMAL PROTEIN"/>
    <property type="match status" value="1"/>
</dbReference>